<reference evidence="1 2" key="1">
    <citation type="submission" date="2015-04" db="EMBL/GenBank/DDBJ databases">
        <authorList>
            <person name="Syromyatnikov M.Y."/>
            <person name="Popov V.N."/>
        </authorList>
    </citation>
    <scope>NUCLEOTIDE SEQUENCE [LARGE SCALE GENOMIC DNA]</scope>
</reference>
<dbReference type="Proteomes" id="UP000183832">
    <property type="component" value="Unassembled WGS sequence"/>
</dbReference>
<dbReference type="EMBL" id="CVRI01000004">
    <property type="protein sequence ID" value="CRK87707.1"/>
    <property type="molecule type" value="Genomic_DNA"/>
</dbReference>
<evidence type="ECO:0000313" key="1">
    <source>
        <dbReference type="EMBL" id="CRK87707.1"/>
    </source>
</evidence>
<dbReference type="AlphaFoldDB" id="A0A1J1HIH8"/>
<protein>
    <submittedName>
        <fullName evidence="1">CLUMA_CG001497, isoform A</fullName>
    </submittedName>
</protein>
<sequence>MLSTDAHTEQEALLPQPSYGTVKVYTLSLPPAFTYLRNNKNKKQIFLKFNYSLVNKSCSSVTQFNKAINNGRIITSID</sequence>
<evidence type="ECO:0000313" key="2">
    <source>
        <dbReference type="Proteomes" id="UP000183832"/>
    </source>
</evidence>
<keyword evidence="2" id="KW-1185">Reference proteome</keyword>
<proteinExistence type="predicted"/>
<organism evidence="1 2">
    <name type="scientific">Clunio marinus</name>
    <dbReference type="NCBI Taxonomy" id="568069"/>
    <lineage>
        <taxon>Eukaryota</taxon>
        <taxon>Metazoa</taxon>
        <taxon>Ecdysozoa</taxon>
        <taxon>Arthropoda</taxon>
        <taxon>Hexapoda</taxon>
        <taxon>Insecta</taxon>
        <taxon>Pterygota</taxon>
        <taxon>Neoptera</taxon>
        <taxon>Endopterygota</taxon>
        <taxon>Diptera</taxon>
        <taxon>Nematocera</taxon>
        <taxon>Chironomoidea</taxon>
        <taxon>Chironomidae</taxon>
        <taxon>Clunio</taxon>
    </lineage>
</organism>
<accession>A0A1J1HIH8</accession>
<gene>
    <name evidence="1" type="ORF">CLUMA_CG001497</name>
</gene>
<name>A0A1J1HIH8_9DIPT</name>